<dbReference type="InterPro" id="IPR008854">
    <property type="entry name" value="TPMT"/>
</dbReference>
<dbReference type="PROSITE" id="PS51585">
    <property type="entry name" value="SAM_MT_TPMT"/>
    <property type="match status" value="1"/>
</dbReference>
<keyword evidence="3 5" id="KW-0808">Transferase</keyword>
<dbReference type="Proteomes" id="UP000235916">
    <property type="component" value="Unassembled WGS sequence"/>
</dbReference>
<dbReference type="OrthoDB" id="7348755at2"/>
<reference evidence="5 6" key="1">
    <citation type="submission" date="2018-01" db="EMBL/GenBank/DDBJ databases">
        <title>Draft genome sequence of Paucibacter aquatile CR182 isolated from freshwater of the Nakdong River.</title>
        <authorList>
            <person name="Choi A."/>
            <person name="Chung E.J."/>
        </authorList>
    </citation>
    <scope>NUCLEOTIDE SEQUENCE [LARGE SCALE GENOMIC DNA]</scope>
    <source>
        <strain evidence="5 6">CR182</strain>
    </source>
</reference>
<dbReference type="GO" id="GO:0008757">
    <property type="term" value="F:S-adenosylmethionine-dependent methyltransferase activity"/>
    <property type="evidence" value="ECO:0007669"/>
    <property type="project" value="InterPro"/>
</dbReference>
<organism evidence="5 6">
    <name type="scientific">Kinneretia aquatilis</name>
    <dbReference type="NCBI Taxonomy" id="2070761"/>
    <lineage>
        <taxon>Bacteria</taxon>
        <taxon>Pseudomonadati</taxon>
        <taxon>Pseudomonadota</taxon>
        <taxon>Betaproteobacteria</taxon>
        <taxon>Burkholderiales</taxon>
        <taxon>Sphaerotilaceae</taxon>
        <taxon>Roseateles</taxon>
    </lineage>
</organism>
<dbReference type="GO" id="GO:0032259">
    <property type="term" value="P:methylation"/>
    <property type="evidence" value="ECO:0007669"/>
    <property type="project" value="UniProtKB-KW"/>
</dbReference>
<evidence type="ECO:0000313" key="5">
    <source>
        <dbReference type="EMBL" id="PND39855.1"/>
    </source>
</evidence>
<keyword evidence="4" id="KW-0949">S-adenosyl-L-methionine</keyword>
<dbReference type="InterPro" id="IPR029063">
    <property type="entry name" value="SAM-dependent_MTases_sf"/>
</dbReference>
<dbReference type="PANTHER" id="PTHR32183:SF6">
    <property type="entry name" value="CYSTEINE SULFINATE DESULFINASE_CYSTEINE DESULFURASE AND RELATED ENZYMES"/>
    <property type="match status" value="1"/>
</dbReference>
<dbReference type="Gene3D" id="3.40.50.150">
    <property type="entry name" value="Vaccinia Virus protein VP39"/>
    <property type="match status" value="1"/>
</dbReference>
<gene>
    <name evidence="5" type="ORF">C1O66_00085</name>
</gene>
<keyword evidence="2 5" id="KW-0489">Methyltransferase</keyword>
<evidence type="ECO:0000256" key="1">
    <source>
        <dbReference type="ARBA" id="ARBA00022553"/>
    </source>
</evidence>
<dbReference type="CDD" id="cd02440">
    <property type="entry name" value="AdoMet_MTases"/>
    <property type="match status" value="1"/>
</dbReference>
<name>A0A2N8L2C6_9BURK</name>
<dbReference type="SUPFAM" id="SSF53335">
    <property type="entry name" value="S-adenosyl-L-methionine-dependent methyltransferases"/>
    <property type="match status" value="1"/>
</dbReference>
<evidence type="ECO:0000256" key="3">
    <source>
        <dbReference type="ARBA" id="ARBA00022679"/>
    </source>
</evidence>
<evidence type="ECO:0000256" key="4">
    <source>
        <dbReference type="ARBA" id="ARBA00022691"/>
    </source>
</evidence>
<sequence>MSSTDTPPTAKPAGPSQAFWQERFEQGQTPWDRGEAHPQLRAWLAQGLLQDGHAIAIPGCGRGHELRLLGEAGIAAVGLDYTPAAVELARAQLGCLPGRVELADVLAWQPPEALDRVYEQTCLCALHPDHWLRYAEQLHRWLKPGGLLLSLFMQARRDSAGSGVLEGPPYHGDINAMRALFPASRWDWPAPPYPITPHGQGWAELGVALRRR</sequence>
<keyword evidence="1" id="KW-0597">Phosphoprotein</keyword>
<evidence type="ECO:0000313" key="6">
    <source>
        <dbReference type="Proteomes" id="UP000235916"/>
    </source>
</evidence>
<dbReference type="PANTHER" id="PTHR32183">
    <property type="match status" value="1"/>
</dbReference>
<dbReference type="Pfam" id="PF05724">
    <property type="entry name" value="TPMT"/>
    <property type="match status" value="1"/>
</dbReference>
<protein>
    <submittedName>
        <fullName evidence="5">Thiopurine S-methyltransferase</fullName>
    </submittedName>
</protein>
<keyword evidence="6" id="KW-1185">Reference proteome</keyword>
<comment type="caution">
    <text evidence="5">The sequence shown here is derived from an EMBL/GenBank/DDBJ whole genome shotgun (WGS) entry which is preliminary data.</text>
</comment>
<accession>A0A2N8L2C6</accession>
<evidence type="ECO:0000256" key="2">
    <source>
        <dbReference type="ARBA" id="ARBA00022603"/>
    </source>
</evidence>
<dbReference type="RefSeq" id="WP_102765993.1">
    <property type="nucleotide sequence ID" value="NZ_POSP01000001.1"/>
</dbReference>
<proteinExistence type="predicted"/>
<dbReference type="AlphaFoldDB" id="A0A2N8L2C6"/>
<dbReference type="EMBL" id="POSP01000001">
    <property type="protein sequence ID" value="PND39855.1"/>
    <property type="molecule type" value="Genomic_DNA"/>
</dbReference>